<feature type="region of interest" description="Disordered" evidence="1">
    <location>
        <begin position="263"/>
        <end position="308"/>
    </location>
</feature>
<feature type="transmembrane region" description="Helical" evidence="2">
    <location>
        <begin position="238"/>
        <end position="258"/>
    </location>
</feature>
<feature type="region of interest" description="Disordered" evidence="1">
    <location>
        <begin position="1"/>
        <end position="21"/>
    </location>
</feature>
<accession>A0A934WR82</accession>
<keyword evidence="2" id="KW-0812">Transmembrane</keyword>
<evidence type="ECO:0000256" key="2">
    <source>
        <dbReference type="SAM" id="Phobius"/>
    </source>
</evidence>
<dbReference type="EMBL" id="JAEQMG010000048">
    <property type="protein sequence ID" value="MBK6088084.1"/>
    <property type="molecule type" value="Genomic_DNA"/>
</dbReference>
<dbReference type="Proteomes" id="UP000633365">
    <property type="component" value="Unassembled WGS sequence"/>
</dbReference>
<comment type="caution">
    <text evidence="3">The sequence shown here is derived from an EMBL/GenBank/DDBJ whole genome shotgun (WGS) entry which is preliminary data.</text>
</comment>
<keyword evidence="2" id="KW-0472">Membrane</keyword>
<dbReference type="SUPFAM" id="SSF81606">
    <property type="entry name" value="PP2C-like"/>
    <property type="match status" value="1"/>
</dbReference>
<reference evidence="3" key="1">
    <citation type="submission" date="2021-01" db="EMBL/GenBank/DDBJ databases">
        <title>Genome public.</title>
        <authorList>
            <person name="Liu C."/>
            <person name="Sun Q."/>
        </authorList>
    </citation>
    <scope>NUCLEOTIDE SEQUENCE</scope>
    <source>
        <strain evidence="3">M6</strain>
    </source>
</reference>
<sequence>MMEINVSKISNHAQNPNNPDNSVFEMKGQKGLGCLVEGYNTPKEGGNSVESKVTRILVESFMKRPALSNEAMANIFERANNGLMVTQSPQYPSYAAASAIFFLKNKFVYATAGDNVIFHFVDGKLADVFCCDPGEEPQYLGVPGYAQPKIGDVATFSKGTHTFLICSAAFANAMDEGLLEGSLSANTHFTDKGKQKLAEVKCDRWLRELKDNINGYHNSNDNYSAIAFSIPPRKKSKLLLIIIIIVAVLVIAGGFFLFGARRRPPQQGGPQQGQEEMLGPNGERPPAPPAGAKPGDEQPAPPTRPAQQ</sequence>
<proteinExistence type="predicted"/>
<evidence type="ECO:0000256" key="1">
    <source>
        <dbReference type="SAM" id="MobiDB-lite"/>
    </source>
</evidence>
<name>A0A934WR82_9FIRM</name>
<evidence type="ECO:0008006" key="5">
    <source>
        <dbReference type="Google" id="ProtNLM"/>
    </source>
</evidence>
<evidence type="ECO:0000313" key="3">
    <source>
        <dbReference type="EMBL" id="MBK6088084.1"/>
    </source>
</evidence>
<protein>
    <recommendedName>
        <fullName evidence="5">Protein phosphatase 2C domain-containing protein</fullName>
    </recommendedName>
</protein>
<keyword evidence="2" id="KW-1133">Transmembrane helix</keyword>
<feature type="compositionally biased region" description="Polar residues" evidence="1">
    <location>
        <begin position="7"/>
        <end position="21"/>
    </location>
</feature>
<organism evidence="3 4">
    <name type="scientific">Ruminococcus difficilis</name>
    <dbReference type="NCBI Taxonomy" id="2763069"/>
    <lineage>
        <taxon>Bacteria</taxon>
        <taxon>Bacillati</taxon>
        <taxon>Bacillota</taxon>
        <taxon>Clostridia</taxon>
        <taxon>Eubacteriales</taxon>
        <taxon>Oscillospiraceae</taxon>
        <taxon>Ruminococcus</taxon>
    </lineage>
</organism>
<dbReference type="RefSeq" id="WP_186832912.1">
    <property type="nucleotide sequence ID" value="NZ_JAEQMG010000048.1"/>
</dbReference>
<feature type="compositionally biased region" description="Pro residues" evidence="1">
    <location>
        <begin position="299"/>
        <end position="308"/>
    </location>
</feature>
<evidence type="ECO:0000313" key="4">
    <source>
        <dbReference type="Proteomes" id="UP000633365"/>
    </source>
</evidence>
<feature type="compositionally biased region" description="Low complexity" evidence="1">
    <location>
        <begin position="265"/>
        <end position="282"/>
    </location>
</feature>
<gene>
    <name evidence="3" type="ORF">JKK62_05365</name>
</gene>
<dbReference type="AlphaFoldDB" id="A0A934WR82"/>
<dbReference type="InterPro" id="IPR036457">
    <property type="entry name" value="PPM-type-like_dom_sf"/>
</dbReference>
<keyword evidence="4" id="KW-1185">Reference proteome</keyword>